<dbReference type="Proteomes" id="UP000219286">
    <property type="component" value="Unassembled WGS sequence"/>
</dbReference>
<protein>
    <submittedName>
        <fullName evidence="8">Dityrosine transporter, required for spore wall synthesis</fullName>
    </submittedName>
</protein>
<feature type="region of interest" description="Disordered" evidence="5">
    <location>
        <begin position="1"/>
        <end position="64"/>
    </location>
</feature>
<feature type="region of interest" description="Disordered" evidence="5">
    <location>
        <begin position="76"/>
        <end position="104"/>
    </location>
</feature>
<feature type="transmembrane region" description="Helical" evidence="6">
    <location>
        <begin position="270"/>
        <end position="292"/>
    </location>
</feature>
<reference evidence="8 9" key="1">
    <citation type="journal article" date="2015" name="Genome Announc.">
        <title>Genome sequence and annotation of Trichoderma parareesei, the ancestor of the cellulase producer Trichoderma reesei.</title>
        <authorList>
            <person name="Yang D."/>
            <person name="Pomraning K."/>
            <person name="Kopchinskiy A."/>
            <person name="Karimi Aghcheh R."/>
            <person name="Atanasova L."/>
            <person name="Chenthamara K."/>
            <person name="Baker S.E."/>
            <person name="Zhang R."/>
            <person name="Shen Q."/>
            <person name="Freitag M."/>
            <person name="Kubicek C.P."/>
            <person name="Druzhinina I.S."/>
        </authorList>
    </citation>
    <scope>NUCLEOTIDE SEQUENCE [LARGE SCALE GENOMIC DNA]</scope>
    <source>
        <strain evidence="8 9">CBS 125925</strain>
    </source>
</reference>
<dbReference type="Gene3D" id="1.20.1250.20">
    <property type="entry name" value="MFS general substrate transporter like domains"/>
    <property type="match status" value="1"/>
</dbReference>
<evidence type="ECO:0000259" key="7">
    <source>
        <dbReference type="PROSITE" id="PS50850"/>
    </source>
</evidence>
<evidence type="ECO:0000256" key="6">
    <source>
        <dbReference type="SAM" id="Phobius"/>
    </source>
</evidence>
<evidence type="ECO:0000256" key="5">
    <source>
        <dbReference type="SAM" id="MobiDB-lite"/>
    </source>
</evidence>
<feature type="transmembrane region" description="Helical" evidence="6">
    <location>
        <begin position="474"/>
        <end position="491"/>
    </location>
</feature>
<feature type="transmembrane region" description="Helical" evidence="6">
    <location>
        <begin position="140"/>
        <end position="161"/>
    </location>
</feature>
<feature type="compositionally biased region" description="Low complexity" evidence="5">
    <location>
        <begin position="14"/>
        <end position="33"/>
    </location>
</feature>
<dbReference type="InterPro" id="IPR036259">
    <property type="entry name" value="MFS_trans_sf"/>
</dbReference>
<keyword evidence="2 6" id="KW-0812">Transmembrane</keyword>
<dbReference type="PANTHER" id="PTHR23502:SF5">
    <property type="entry name" value="QUINIDINE RESISTANCE PROTEIN 3"/>
    <property type="match status" value="1"/>
</dbReference>
<dbReference type="AlphaFoldDB" id="A0A2H2ZCT5"/>
<dbReference type="OrthoDB" id="3936150at2759"/>
<dbReference type="GO" id="GO:0005886">
    <property type="term" value="C:plasma membrane"/>
    <property type="evidence" value="ECO:0007669"/>
    <property type="project" value="TreeGrafter"/>
</dbReference>
<dbReference type="GO" id="GO:0015203">
    <property type="term" value="F:polyamine transmembrane transporter activity"/>
    <property type="evidence" value="ECO:0007669"/>
    <property type="project" value="TreeGrafter"/>
</dbReference>
<comment type="subcellular location">
    <subcellularLocation>
        <location evidence="1">Membrane</location>
        <topology evidence="1">Multi-pass membrane protein</topology>
    </subcellularLocation>
</comment>
<dbReference type="SUPFAM" id="SSF103473">
    <property type="entry name" value="MFS general substrate transporter"/>
    <property type="match status" value="1"/>
</dbReference>
<gene>
    <name evidence="8" type="ORF">A9Z42_0042120</name>
</gene>
<dbReference type="InterPro" id="IPR011701">
    <property type="entry name" value="MFS"/>
</dbReference>
<feature type="transmembrane region" description="Helical" evidence="6">
    <location>
        <begin position="177"/>
        <end position="196"/>
    </location>
</feature>
<feature type="transmembrane region" description="Helical" evidence="6">
    <location>
        <begin position="233"/>
        <end position="258"/>
    </location>
</feature>
<feature type="compositionally biased region" description="Low complexity" evidence="5">
    <location>
        <begin position="85"/>
        <end position="104"/>
    </location>
</feature>
<feature type="transmembrane region" description="Helical" evidence="6">
    <location>
        <begin position="375"/>
        <end position="399"/>
    </location>
</feature>
<feature type="transmembrane region" description="Helical" evidence="6">
    <location>
        <begin position="497"/>
        <end position="520"/>
    </location>
</feature>
<name>A0A2H2ZCT5_TRIPA</name>
<evidence type="ECO:0000256" key="2">
    <source>
        <dbReference type="ARBA" id="ARBA00022692"/>
    </source>
</evidence>
<evidence type="ECO:0000256" key="3">
    <source>
        <dbReference type="ARBA" id="ARBA00022989"/>
    </source>
</evidence>
<keyword evidence="3 6" id="KW-1133">Transmembrane helix</keyword>
<feature type="compositionally biased region" description="Basic and acidic residues" evidence="5">
    <location>
        <begin position="1"/>
        <end position="11"/>
    </location>
</feature>
<accession>A0A2H2ZCT5</accession>
<dbReference type="EMBL" id="LFMI01000436">
    <property type="protein sequence ID" value="OTA03738.1"/>
    <property type="molecule type" value="Genomic_DNA"/>
</dbReference>
<feature type="compositionally biased region" description="Acidic residues" evidence="5">
    <location>
        <begin position="50"/>
        <end position="59"/>
    </location>
</feature>
<dbReference type="CDD" id="cd17323">
    <property type="entry name" value="MFS_Tpo1_MDR_like"/>
    <property type="match status" value="1"/>
</dbReference>
<evidence type="ECO:0000256" key="4">
    <source>
        <dbReference type="ARBA" id="ARBA00023136"/>
    </source>
</evidence>
<evidence type="ECO:0000313" key="9">
    <source>
        <dbReference type="Proteomes" id="UP000219286"/>
    </source>
</evidence>
<dbReference type="PROSITE" id="PS50850">
    <property type="entry name" value="MFS"/>
    <property type="match status" value="1"/>
</dbReference>
<organism evidence="8 9">
    <name type="scientific">Trichoderma parareesei</name>
    <name type="common">Filamentous fungus</name>
    <dbReference type="NCBI Taxonomy" id="858221"/>
    <lineage>
        <taxon>Eukaryota</taxon>
        <taxon>Fungi</taxon>
        <taxon>Dikarya</taxon>
        <taxon>Ascomycota</taxon>
        <taxon>Pezizomycotina</taxon>
        <taxon>Sordariomycetes</taxon>
        <taxon>Hypocreomycetidae</taxon>
        <taxon>Hypocreales</taxon>
        <taxon>Hypocreaceae</taxon>
        <taxon>Trichoderma</taxon>
    </lineage>
</organism>
<dbReference type="GO" id="GO:0010509">
    <property type="term" value="P:intracellular polyamine homeostasis"/>
    <property type="evidence" value="ECO:0007669"/>
    <property type="project" value="TreeGrafter"/>
</dbReference>
<feature type="region of interest" description="Disordered" evidence="5">
    <location>
        <begin position="325"/>
        <end position="349"/>
    </location>
</feature>
<evidence type="ECO:0000256" key="1">
    <source>
        <dbReference type="ARBA" id="ARBA00004141"/>
    </source>
</evidence>
<dbReference type="Pfam" id="PF07690">
    <property type="entry name" value="MFS_1"/>
    <property type="match status" value="1"/>
</dbReference>
<feature type="transmembrane region" description="Helical" evidence="6">
    <location>
        <begin position="298"/>
        <end position="316"/>
    </location>
</feature>
<feature type="domain" description="Major facilitator superfamily (MFS) profile" evidence="7">
    <location>
        <begin position="142"/>
        <end position="589"/>
    </location>
</feature>
<keyword evidence="9" id="KW-1185">Reference proteome</keyword>
<feature type="transmembrane region" description="Helical" evidence="6">
    <location>
        <begin position="419"/>
        <end position="443"/>
    </location>
</feature>
<feature type="compositionally biased region" description="Acidic residues" evidence="5">
    <location>
        <begin position="329"/>
        <end position="339"/>
    </location>
</feature>
<dbReference type="InterPro" id="IPR020846">
    <property type="entry name" value="MFS_dom"/>
</dbReference>
<evidence type="ECO:0000313" key="8">
    <source>
        <dbReference type="EMBL" id="OTA03738.1"/>
    </source>
</evidence>
<proteinExistence type="predicted"/>
<dbReference type="Gene3D" id="1.20.1720.10">
    <property type="entry name" value="Multidrug resistance protein D"/>
    <property type="match status" value="1"/>
</dbReference>
<feature type="transmembrane region" description="Helical" evidence="6">
    <location>
        <begin position="564"/>
        <end position="585"/>
    </location>
</feature>
<feature type="transmembrane region" description="Helical" evidence="6">
    <location>
        <begin position="541"/>
        <end position="558"/>
    </location>
</feature>
<feature type="transmembrane region" description="Helical" evidence="6">
    <location>
        <begin position="208"/>
        <end position="227"/>
    </location>
</feature>
<comment type="caution">
    <text evidence="8">The sequence shown here is derived from an EMBL/GenBank/DDBJ whole genome shotgun (WGS) entry which is preliminary data.</text>
</comment>
<sequence length="603" mass="66111">MSSTTDPEKTEGLPTSSPPSIRSSSDSITSAPSEDQDTSSEKKTARSLVQEEEEEEEDNSELHHDALVPTVSITTAAQPTGDTNAAAGQEAAGRSRSRASTTRSRALTIVPRSQRRGVLARLALVPEAERPYEYKNSTKWGITLTIALATAAAPLGSSIFYPALPEMTKSLHTTEDIANLSVALYMISMSIFPLWWSSFSEQFGRRSIYIISFALFLVFAVLSAVSTNIAMLIVFRILTGGASASVQAVGAGTIADIWESRERGRAMSTFYLGPLLAPLIAPIVGGALAQGFGWKATMWFLAIYGLAILLLLVFCLPETLARRPKVEQQEEEEEVEENPAPESSIRRMTTAESAKVRTRNLAASAKRIFIDPLSVLLFLRFPPVFITVFTAAIAFGALFISNISIQQKFSQPPYNFSEIIIGLMYIPAGLGYFVASILGGRWIDKIMARQAIKANRYDENGKLIYLPEDRFRENMWLANTMYPIGLLIYGWTLNYGVIFIVPAIGSFIFGAASMLVFSAATTMLTEFVRKKSSAGVAVNNFVRNILSCVGVIVAAPWINAVGVGWVFTTVALFCMVAGFIGIWTLRRNAARWRKQMDEALKDY</sequence>
<keyword evidence="4 6" id="KW-0472">Membrane</keyword>
<dbReference type="PANTHER" id="PTHR23502">
    <property type="entry name" value="MAJOR FACILITATOR SUPERFAMILY"/>
    <property type="match status" value="1"/>
</dbReference>